<dbReference type="InterPro" id="IPR011916">
    <property type="entry name" value="LipoPS_heptosylTferase-III"/>
</dbReference>
<name>F8L3G6_SIMNZ</name>
<dbReference type="eggNOG" id="COG0859">
    <property type="taxonomic scope" value="Bacteria"/>
</dbReference>
<dbReference type="InterPro" id="IPR051199">
    <property type="entry name" value="LPS_LOS_Heptosyltrfase"/>
</dbReference>
<dbReference type="GO" id="GO:0009244">
    <property type="term" value="P:lipopolysaccharide core region biosynthetic process"/>
    <property type="evidence" value="ECO:0007669"/>
    <property type="project" value="TreeGrafter"/>
</dbReference>
<evidence type="ECO:0000313" key="4">
    <source>
        <dbReference type="Proteomes" id="UP000000496"/>
    </source>
</evidence>
<sequence length="342" mass="38669">MKKYYPHLEVDAYIYSETLPMLEGHPAISKFVLYDKKWKKLAKHRRFLEEWKLLKEIRRGSYDLVINLTEGDRGAVAAKVSRAPYAIGFDPQGSGMMQKEKCYTHLIKHTPKPRHTVEKQLDALRCLGLHPKEEERDLFFHIPEEARLRVETLLHENGVDEGQFIQVHPVSRWMFKTLPVKTIVEVLHFLHDQGKQIVLTASPDPLERKMNKEIVSLAPFAIDLSGQISLKELGAMIKMSQMLLSVDSVPMHLASALKKPTVAIFGPTCEQNWGPWRNPGARVVTQKLSCRPCYQPGCGGSGKSDCLTTLSSQSIIQAVEEVLEFKVLSKVGCLSSLVSEEL</sequence>
<keyword evidence="4" id="KW-1185">Reference proteome</keyword>
<dbReference type="CDD" id="cd03789">
    <property type="entry name" value="GT9_LPS_heptosyltransferase"/>
    <property type="match status" value="1"/>
</dbReference>
<evidence type="ECO:0000313" key="3">
    <source>
        <dbReference type="EMBL" id="CCB89823.1"/>
    </source>
</evidence>
<proteinExistence type="predicted"/>
<organism evidence="3 4">
    <name type="scientific">Simkania negevensis (strain ATCC VR-1471 / DSM 27360 / Z)</name>
    <dbReference type="NCBI Taxonomy" id="331113"/>
    <lineage>
        <taxon>Bacteria</taxon>
        <taxon>Pseudomonadati</taxon>
        <taxon>Chlamydiota</taxon>
        <taxon>Chlamydiia</taxon>
        <taxon>Parachlamydiales</taxon>
        <taxon>Simkaniaceae</taxon>
        <taxon>Simkania</taxon>
    </lineage>
</organism>
<dbReference type="NCBIfam" id="TIGR02201">
    <property type="entry name" value="heptsyl_trn_III"/>
    <property type="match status" value="1"/>
</dbReference>
<dbReference type="EC" id="2.-.-.-" evidence="3"/>
<dbReference type="Gene3D" id="3.40.50.2000">
    <property type="entry name" value="Glycogen Phosphorylase B"/>
    <property type="match status" value="2"/>
</dbReference>
<dbReference type="GO" id="GO:0008713">
    <property type="term" value="F:ADP-heptose-lipopolysaccharide heptosyltransferase activity"/>
    <property type="evidence" value="ECO:0007669"/>
    <property type="project" value="TreeGrafter"/>
</dbReference>
<dbReference type="HOGENOM" id="CLU_038371_3_3_0"/>
<dbReference type="PANTHER" id="PTHR30160">
    <property type="entry name" value="TETRAACYLDISACCHARIDE 4'-KINASE-RELATED"/>
    <property type="match status" value="1"/>
</dbReference>
<evidence type="ECO:0000256" key="2">
    <source>
        <dbReference type="ARBA" id="ARBA00022679"/>
    </source>
</evidence>
<gene>
    <name evidence="3" type="primary">rfaQ</name>
    <name evidence="3" type="ordered locus">SNE_A19460</name>
</gene>
<protein>
    <submittedName>
        <fullName evidence="3">Lipopolysaccharide core heptosyltransferase rfaQ</fullName>
        <ecNumber evidence="3">2.-.-.-</ecNumber>
    </submittedName>
</protein>
<dbReference type="STRING" id="331113.SNE_A19460"/>
<evidence type="ECO:0000256" key="1">
    <source>
        <dbReference type="ARBA" id="ARBA00022676"/>
    </source>
</evidence>
<dbReference type="Pfam" id="PF01075">
    <property type="entry name" value="Glyco_transf_9"/>
    <property type="match status" value="1"/>
</dbReference>
<dbReference type="SUPFAM" id="SSF53756">
    <property type="entry name" value="UDP-Glycosyltransferase/glycogen phosphorylase"/>
    <property type="match status" value="1"/>
</dbReference>
<accession>F8L3G6</accession>
<reference key="1">
    <citation type="journal article" date="2011" name="Mol. Biol. Evol.">
        <title>Unity in variety -- the pan-genome of the Chlamydiae.</title>
        <authorList>
            <person name="Collingro A."/>
            <person name="Tischler P."/>
            <person name="Weinmaier T."/>
            <person name="Penz T."/>
            <person name="Heinz E."/>
            <person name="Brunham R.C."/>
            <person name="Read T.D."/>
            <person name="Bavoil P.M."/>
            <person name="Sachse K."/>
            <person name="Kahane S."/>
            <person name="Friedman M.G."/>
            <person name="Rattei T."/>
            <person name="Myers G.S.A."/>
            <person name="Horn M."/>
        </authorList>
    </citation>
    <scope>NUCLEOTIDE SEQUENCE</scope>
    <source>
        <strain>Z</strain>
    </source>
</reference>
<keyword evidence="1" id="KW-0328">Glycosyltransferase</keyword>
<keyword evidence="2 3" id="KW-0808">Transferase</keyword>
<dbReference type="KEGG" id="sng:SNE_A19460"/>
<dbReference type="InterPro" id="IPR002201">
    <property type="entry name" value="Glyco_trans_9"/>
</dbReference>
<dbReference type="Proteomes" id="UP000000496">
    <property type="component" value="Chromosome gsn.131"/>
</dbReference>
<dbReference type="GO" id="GO:0005829">
    <property type="term" value="C:cytosol"/>
    <property type="evidence" value="ECO:0007669"/>
    <property type="project" value="TreeGrafter"/>
</dbReference>
<dbReference type="PANTHER" id="PTHR30160:SF1">
    <property type="entry name" value="LIPOPOLYSACCHARIDE 1,2-N-ACETYLGLUCOSAMINETRANSFERASE-RELATED"/>
    <property type="match status" value="1"/>
</dbReference>
<dbReference type="EMBL" id="FR872582">
    <property type="protein sequence ID" value="CCB89823.1"/>
    <property type="molecule type" value="Genomic_DNA"/>
</dbReference>
<reference evidence="3 4" key="2">
    <citation type="journal article" date="2011" name="Mol. Biol. Evol.">
        <title>Unity in variety--the pan-genome of the Chlamydiae.</title>
        <authorList>
            <person name="Collingro A."/>
            <person name="Tischler P."/>
            <person name="Weinmaier T."/>
            <person name="Penz T."/>
            <person name="Heinz E."/>
            <person name="Brunham R.C."/>
            <person name="Read T.D."/>
            <person name="Bavoil P.M."/>
            <person name="Sachse K."/>
            <person name="Kahane S."/>
            <person name="Friedman M.G."/>
            <person name="Rattei T."/>
            <person name="Myers G.S."/>
            <person name="Horn M."/>
        </authorList>
    </citation>
    <scope>NUCLEOTIDE SEQUENCE [LARGE SCALE GENOMIC DNA]</scope>
    <source>
        <strain evidence="4">ATCC VR-1471 / Z</strain>
    </source>
</reference>
<dbReference type="AlphaFoldDB" id="F8L3G6"/>